<name>A0A8H6KW94_9PEZI</name>
<keyword evidence="1" id="KW-0472">Membrane</keyword>
<evidence type="ECO:0000313" key="2">
    <source>
        <dbReference type="EMBL" id="KAF6838837.1"/>
    </source>
</evidence>
<reference evidence="2" key="1">
    <citation type="journal article" date="2020" name="Phytopathology">
        <title>Genome Sequence Resources of Colletotrichum truncatum, C. plurivorum, C. musicola, and C. sojae: Four Species Pathogenic to Soybean (Glycine max).</title>
        <authorList>
            <person name="Rogerio F."/>
            <person name="Boufleur T.R."/>
            <person name="Ciampi-Guillardi M."/>
            <person name="Sukno S.A."/>
            <person name="Thon M.R."/>
            <person name="Massola Junior N.S."/>
            <person name="Baroncelli R."/>
        </authorList>
    </citation>
    <scope>NUCLEOTIDE SEQUENCE</scope>
    <source>
        <strain evidence="2">LFN0074</strain>
    </source>
</reference>
<dbReference type="OrthoDB" id="4844140at2759"/>
<sequence length="266" mass="30630">MTRRLADFIHPTFCSQAKKLLERTLEGKNLEVGNYWSNMKIKMQVVLVELEESRPEKIMLDAEGKTNGTDRLKIWIESVTKETWKWWPLQLPKHPTGPTETRVGWRCFEKFCRDGFAHRGLEMPEVTRKDYYYAPRPALHGPPISPEEFSHIYNHKTRDSSPSWALLPVFSGVESLSDDSVECIPQRYHYLDERSNCKEDFWGLHVRERRSAAMTSCYIIVGLSPFLLFCFLYLLGFISGDIQNATTPLALALTSLGLLLGSLIKT</sequence>
<keyword evidence="1" id="KW-1133">Transmembrane helix</keyword>
<dbReference type="Proteomes" id="UP000639643">
    <property type="component" value="Unassembled WGS sequence"/>
</dbReference>
<keyword evidence="1" id="KW-0812">Transmembrane</keyword>
<evidence type="ECO:0000313" key="3">
    <source>
        <dbReference type="Proteomes" id="UP000639643"/>
    </source>
</evidence>
<dbReference type="AlphaFoldDB" id="A0A8H6KW94"/>
<keyword evidence="3" id="KW-1185">Reference proteome</keyword>
<proteinExistence type="predicted"/>
<gene>
    <name evidence="2" type="ORF">CMUS01_04494</name>
</gene>
<accession>A0A8H6KW94</accession>
<dbReference type="EMBL" id="WIGM01000122">
    <property type="protein sequence ID" value="KAF6838837.1"/>
    <property type="molecule type" value="Genomic_DNA"/>
</dbReference>
<feature type="transmembrane region" description="Helical" evidence="1">
    <location>
        <begin position="245"/>
        <end position="264"/>
    </location>
</feature>
<protein>
    <submittedName>
        <fullName evidence="2">Ankyrin repeat-containing protein</fullName>
    </submittedName>
</protein>
<organism evidence="2 3">
    <name type="scientific">Colletotrichum musicola</name>
    <dbReference type="NCBI Taxonomy" id="2175873"/>
    <lineage>
        <taxon>Eukaryota</taxon>
        <taxon>Fungi</taxon>
        <taxon>Dikarya</taxon>
        <taxon>Ascomycota</taxon>
        <taxon>Pezizomycotina</taxon>
        <taxon>Sordariomycetes</taxon>
        <taxon>Hypocreomycetidae</taxon>
        <taxon>Glomerellales</taxon>
        <taxon>Glomerellaceae</taxon>
        <taxon>Colletotrichum</taxon>
        <taxon>Colletotrichum orchidearum species complex</taxon>
    </lineage>
</organism>
<comment type="caution">
    <text evidence="2">The sequence shown here is derived from an EMBL/GenBank/DDBJ whole genome shotgun (WGS) entry which is preliminary data.</text>
</comment>
<evidence type="ECO:0000256" key="1">
    <source>
        <dbReference type="SAM" id="Phobius"/>
    </source>
</evidence>
<feature type="transmembrane region" description="Helical" evidence="1">
    <location>
        <begin position="217"/>
        <end position="239"/>
    </location>
</feature>